<feature type="binding site" evidence="2">
    <location>
        <position position="143"/>
    </location>
    <ligand>
        <name>Mg(2+)</name>
        <dbReference type="ChEBI" id="CHEBI:18420"/>
        <label>1</label>
    </ligand>
</feature>
<protein>
    <recommendedName>
        <fullName evidence="2">Thiamine-monophosphate kinase</fullName>
        <shortName evidence="2">TMP kinase</shortName>
        <shortName evidence="2">Thiamine-phosphate kinase</shortName>
        <ecNumber evidence="2">2.7.4.16</ecNumber>
    </recommendedName>
</protein>
<keyword evidence="2" id="KW-0460">Magnesium</keyword>
<reference evidence="5 6" key="1">
    <citation type="submission" date="2019-07" db="EMBL/GenBank/DDBJ databases">
        <title>Genomic Encyclopedia of Archaeal and Bacterial Type Strains, Phase II (KMG-II): from individual species to whole genera.</title>
        <authorList>
            <person name="Goeker M."/>
        </authorList>
    </citation>
    <scope>NUCLEOTIDE SEQUENCE [LARGE SCALE GENOMIC DNA]</scope>
    <source>
        <strain evidence="5 6">DSM 21935</strain>
    </source>
</reference>
<keyword evidence="2 5" id="KW-0418">Kinase</keyword>
<dbReference type="Proteomes" id="UP000324595">
    <property type="component" value="Unassembled WGS sequence"/>
</dbReference>
<feature type="binding site" evidence="2">
    <location>
        <position position="125"/>
    </location>
    <ligand>
        <name>ATP</name>
        <dbReference type="ChEBI" id="CHEBI:30616"/>
    </ligand>
</feature>
<comment type="catalytic activity">
    <reaction evidence="2">
        <text>thiamine phosphate + ATP = thiamine diphosphate + ADP</text>
        <dbReference type="Rhea" id="RHEA:15913"/>
        <dbReference type="ChEBI" id="CHEBI:30616"/>
        <dbReference type="ChEBI" id="CHEBI:37575"/>
        <dbReference type="ChEBI" id="CHEBI:58937"/>
        <dbReference type="ChEBI" id="CHEBI:456216"/>
        <dbReference type="EC" id="2.7.4.16"/>
    </reaction>
</comment>
<gene>
    <name evidence="2" type="primary">thiL</name>
    <name evidence="5" type="ORF">LX73_0886</name>
</gene>
<dbReference type="GO" id="GO:0000287">
    <property type="term" value="F:magnesium ion binding"/>
    <property type="evidence" value="ECO:0007669"/>
    <property type="project" value="UniProtKB-UniRule"/>
</dbReference>
<dbReference type="PANTHER" id="PTHR30270:SF0">
    <property type="entry name" value="THIAMINE-MONOPHOSPHATE KINASE"/>
    <property type="match status" value="1"/>
</dbReference>
<name>A0A5D3YP39_9BACT</name>
<dbReference type="HAMAP" id="MF_02128">
    <property type="entry name" value="TMP_kinase"/>
    <property type="match status" value="1"/>
</dbReference>
<evidence type="ECO:0000259" key="4">
    <source>
        <dbReference type="Pfam" id="PF02769"/>
    </source>
</evidence>
<keyword evidence="2" id="KW-0808">Transferase</keyword>
<feature type="binding site" evidence="2">
    <location>
        <position position="251"/>
    </location>
    <ligand>
        <name>ATP</name>
        <dbReference type="ChEBI" id="CHEBI:30616"/>
    </ligand>
</feature>
<feature type="binding site" evidence="2">
    <location>
        <begin position="142"/>
        <end position="143"/>
    </location>
    <ligand>
        <name>ATP</name>
        <dbReference type="ChEBI" id="CHEBI:30616"/>
    </ligand>
</feature>
<dbReference type="SUPFAM" id="SSF56042">
    <property type="entry name" value="PurM C-terminal domain-like"/>
    <property type="match status" value="1"/>
</dbReference>
<dbReference type="GO" id="GO:0009030">
    <property type="term" value="F:thiamine-phosphate kinase activity"/>
    <property type="evidence" value="ECO:0007669"/>
    <property type="project" value="UniProtKB-UniRule"/>
</dbReference>
<feature type="binding site" evidence="2">
    <location>
        <position position="95"/>
    </location>
    <ligand>
        <name>Mg(2+)</name>
        <dbReference type="ChEBI" id="CHEBI:18420"/>
        <label>2</label>
    </ligand>
</feature>
<evidence type="ECO:0000256" key="1">
    <source>
        <dbReference type="ARBA" id="ARBA00022977"/>
    </source>
</evidence>
<keyword evidence="2" id="KW-0547">Nucleotide-binding</keyword>
<feature type="binding site" evidence="2">
    <location>
        <position position="95"/>
    </location>
    <ligand>
        <name>Mg(2+)</name>
        <dbReference type="ChEBI" id="CHEBI:18420"/>
        <label>4</label>
    </ligand>
</feature>
<feature type="binding site" evidence="2">
    <location>
        <position position="169"/>
    </location>
    <ligand>
        <name>ATP</name>
        <dbReference type="ChEBI" id="CHEBI:30616"/>
    </ligand>
</feature>
<dbReference type="EMBL" id="VNHY01000001">
    <property type="protein sequence ID" value="TYP95577.1"/>
    <property type="molecule type" value="Genomic_DNA"/>
</dbReference>
<feature type="binding site" evidence="2">
    <location>
        <position position="95"/>
    </location>
    <ligand>
        <name>Mg(2+)</name>
        <dbReference type="ChEBI" id="CHEBI:18420"/>
        <label>3</label>
    </ligand>
</feature>
<dbReference type="PIRSF" id="PIRSF005303">
    <property type="entry name" value="Thiam_monoph_kin"/>
    <property type="match status" value="1"/>
</dbReference>
<dbReference type="UniPathway" id="UPA00060">
    <property type="reaction ID" value="UER00142"/>
</dbReference>
<keyword evidence="6" id="KW-1185">Reference proteome</keyword>
<comment type="similarity">
    <text evidence="2">Belongs to the thiamine-monophosphate kinase family.</text>
</comment>
<feature type="binding site" evidence="2">
    <location>
        <position position="302"/>
    </location>
    <ligand>
        <name>substrate</name>
    </ligand>
</feature>
<dbReference type="InterPro" id="IPR036921">
    <property type="entry name" value="PurM-like_N_sf"/>
</dbReference>
<evidence type="ECO:0000256" key="2">
    <source>
        <dbReference type="HAMAP-Rule" id="MF_02128"/>
    </source>
</evidence>
<dbReference type="Pfam" id="PF00586">
    <property type="entry name" value="AIRS"/>
    <property type="match status" value="1"/>
</dbReference>
<dbReference type="SUPFAM" id="SSF55326">
    <property type="entry name" value="PurM N-terminal domain-like"/>
    <property type="match status" value="1"/>
</dbReference>
<feature type="binding site" evidence="2">
    <location>
        <position position="50"/>
    </location>
    <ligand>
        <name>Mg(2+)</name>
        <dbReference type="ChEBI" id="CHEBI:18420"/>
        <label>4</label>
    </ligand>
</feature>
<dbReference type="InterPro" id="IPR010918">
    <property type="entry name" value="PurM-like_C_dom"/>
</dbReference>
<feature type="domain" description="PurM-like N-terminal" evidence="3">
    <location>
        <begin position="48"/>
        <end position="161"/>
    </location>
</feature>
<dbReference type="InterPro" id="IPR006283">
    <property type="entry name" value="ThiL-like"/>
</dbReference>
<comment type="caution">
    <text evidence="5">The sequence shown here is derived from an EMBL/GenBank/DDBJ whole genome shotgun (WGS) entry which is preliminary data.</text>
</comment>
<dbReference type="GO" id="GO:0009228">
    <property type="term" value="P:thiamine biosynthetic process"/>
    <property type="evidence" value="ECO:0007669"/>
    <property type="project" value="UniProtKB-KW"/>
</dbReference>
<comment type="pathway">
    <text evidence="2">Cofactor biosynthesis; thiamine diphosphate biosynthesis; thiamine diphosphate from thiamine phosphate: step 1/1.</text>
</comment>
<sequence>MCTCLFYYQTTMSDKNFRTIQSLGRTELIDELMEQNSFTHSSVAEGYGDDAAVIENKEGYKLLSSETFMEGVNFDLTYVPLHHLGYKIATAAVSDIYAMNGTPEVVLVNMAVPNKLSVDMLQEIYRGIGAAGEDYEFQIVGGDLTASHQTLSIDITCYGSVAEDEIIYRRGANKDDAICVTGDLGGAIAGLRILMREKEFWEEQEEQTAFQPDLDDYEYVVKRQLVPVARQDFINQIRELKISPTSMIDVTQGLVSELKHIANASELGAYVYQAAFPIALDTRTVADEMKEDVDKYALYGGEDYELMFTLPEESVEKLADEFQDFVVIGKITEQEEGVCMQQVEGDVVNFDSDQNQEG</sequence>
<feature type="binding site" evidence="2">
    <location>
        <position position="249"/>
    </location>
    <ligand>
        <name>Mg(2+)</name>
        <dbReference type="ChEBI" id="CHEBI:18420"/>
        <label>3</label>
    </ligand>
</feature>
<keyword evidence="1 2" id="KW-0784">Thiamine biosynthesis</keyword>
<dbReference type="Pfam" id="PF02769">
    <property type="entry name" value="AIRS_C"/>
    <property type="match status" value="1"/>
</dbReference>
<keyword evidence="2" id="KW-0479">Metal-binding</keyword>
<evidence type="ECO:0000259" key="3">
    <source>
        <dbReference type="Pfam" id="PF00586"/>
    </source>
</evidence>
<comment type="caution">
    <text evidence="2">Lacks conserved residue(s) required for the propagation of feature annotation.</text>
</comment>
<feature type="domain" description="PurM-like C-terminal" evidence="4">
    <location>
        <begin position="175"/>
        <end position="337"/>
    </location>
</feature>
<dbReference type="PANTHER" id="PTHR30270">
    <property type="entry name" value="THIAMINE-MONOPHOSPHATE KINASE"/>
    <property type="match status" value="1"/>
</dbReference>
<feature type="binding site" evidence="2">
    <location>
        <position position="65"/>
    </location>
    <ligand>
        <name>Mg(2+)</name>
        <dbReference type="ChEBI" id="CHEBI:18420"/>
        <label>1</label>
    </ligand>
</feature>
<evidence type="ECO:0000313" key="5">
    <source>
        <dbReference type="EMBL" id="TYP95577.1"/>
    </source>
</evidence>
<dbReference type="NCBIfam" id="TIGR01379">
    <property type="entry name" value="thiL"/>
    <property type="match status" value="1"/>
</dbReference>
<dbReference type="AlphaFoldDB" id="A0A5D3YP39"/>
<dbReference type="Gene3D" id="3.90.650.10">
    <property type="entry name" value="PurM-like C-terminal domain"/>
    <property type="match status" value="1"/>
</dbReference>
<dbReference type="GO" id="GO:0005524">
    <property type="term" value="F:ATP binding"/>
    <property type="evidence" value="ECO:0007669"/>
    <property type="project" value="UniProtKB-UniRule"/>
</dbReference>
<accession>A0A5D3YP39</accession>
<keyword evidence="2" id="KW-0067">ATP-binding</keyword>
<organism evidence="5 6">
    <name type="scientific">Fodinibius salinus</name>
    <dbReference type="NCBI Taxonomy" id="860790"/>
    <lineage>
        <taxon>Bacteria</taxon>
        <taxon>Pseudomonadati</taxon>
        <taxon>Balneolota</taxon>
        <taxon>Balneolia</taxon>
        <taxon>Balneolales</taxon>
        <taxon>Balneolaceae</taxon>
        <taxon>Fodinibius</taxon>
    </lineage>
</organism>
<feature type="binding site" evidence="2">
    <location>
        <position position="64"/>
    </location>
    <ligand>
        <name>Mg(2+)</name>
        <dbReference type="ChEBI" id="CHEBI:18420"/>
        <label>4</label>
    </ligand>
</feature>
<dbReference type="Gene3D" id="3.30.1330.10">
    <property type="entry name" value="PurM-like, N-terminal domain"/>
    <property type="match status" value="1"/>
</dbReference>
<dbReference type="InterPro" id="IPR016188">
    <property type="entry name" value="PurM-like_N"/>
</dbReference>
<dbReference type="InterPro" id="IPR036676">
    <property type="entry name" value="PurM-like_C_sf"/>
</dbReference>
<dbReference type="EC" id="2.7.4.16" evidence="2"/>
<dbReference type="CDD" id="cd02194">
    <property type="entry name" value="ThiL"/>
    <property type="match status" value="1"/>
</dbReference>
<dbReference type="GO" id="GO:0009229">
    <property type="term" value="P:thiamine diphosphate biosynthetic process"/>
    <property type="evidence" value="ECO:0007669"/>
    <property type="project" value="UniProtKB-UniRule"/>
</dbReference>
<comment type="function">
    <text evidence="2">Catalyzes the ATP-dependent phosphorylation of thiamine-monophosphate (TMP) to form thiamine-pyrophosphate (TPP), the active form of vitamin B1.</text>
</comment>
<evidence type="ECO:0000313" key="6">
    <source>
        <dbReference type="Proteomes" id="UP000324595"/>
    </source>
</evidence>
<proteinExistence type="inferred from homology"/>
<comment type="miscellaneous">
    <text evidence="2">Reaction mechanism of ThiL seems to utilize a direct, inline transfer of the gamma-phosphate of ATP to TMP rather than a phosphorylated enzyme intermediate.</text>
</comment>
<feature type="binding site" evidence="2">
    <location>
        <position position="50"/>
    </location>
    <ligand>
        <name>Mg(2+)</name>
        <dbReference type="ChEBI" id="CHEBI:18420"/>
        <label>3</label>
    </ligand>
</feature>